<keyword evidence="3" id="KW-1185">Reference proteome</keyword>
<reference evidence="2 3" key="1">
    <citation type="submission" date="2016-11" db="EMBL/GenBank/DDBJ databases">
        <authorList>
            <person name="Jaros S."/>
            <person name="Januszkiewicz K."/>
            <person name="Wedrychowicz H."/>
        </authorList>
    </citation>
    <scope>NUCLEOTIDE SEQUENCE [LARGE SCALE GENOMIC DNA]</scope>
    <source>
        <strain evidence="2 3">DSM 26897</strain>
    </source>
</reference>
<dbReference type="RefSeq" id="WP_073043058.1">
    <property type="nucleotide sequence ID" value="NZ_FQUO01000007.1"/>
</dbReference>
<keyword evidence="1" id="KW-0732">Signal</keyword>
<evidence type="ECO:0000313" key="3">
    <source>
        <dbReference type="Proteomes" id="UP000184368"/>
    </source>
</evidence>
<protein>
    <recommendedName>
        <fullName evidence="4">Outer membrane protein beta-barrel domain-containing protein</fullName>
    </recommendedName>
</protein>
<dbReference type="OrthoDB" id="669636at2"/>
<dbReference type="AlphaFoldDB" id="A0A1M5BBA5"/>
<evidence type="ECO:0008006" key="4">
    <source>
        <dbReference type="Google" id="ProtNLM"/>
    </source>
</evidence>
<evidence type="ECO:0000313" key="2">
    <source>
        <dbReference type="EMBL" id="SHF39666.1"/>
    </source>
</evidence>
<organism evidence="2 3">
    <name type="scientific">Cnuella takakiae</name>
    <dbReference type="NCBI Taxonomy" id="1302690"/>
    <lineage>
        <taxon>Bacteria</taxon>
        <taxon>Pseudomonadati</taxon>
        <taxon>Bacteroidota</taxon>
        <taxon>Chitinophagia</taxon>
        <taxon>Chitinophagales</taxon>
        <taxon>Chitinophagaceae</taxon>
        <taxon>Cnuella</taxon>
    </lineage>
</organism>
<name>A0A1M5BBA5_9BACT</name>
<feature type="chain" id="PRO_5009908980" description="Outer membrane protein beta-barrel domain-containing protein" evidence="1">
    <location>
        <begin position="20"/>
        <end position="295"/>
    </location>
</feature>
<dbReference type="EMBL" id="FQUO01000007">
    <property type="protein sequence ID" value="SHF39666.1"/>
    <property type="molecule type" value="Genomic_DNA"/>
</dbReference>
<gene>
    <name evidence="2" type="ORF">SAMN05444008_107233</name>
</gene>
<feature type="signal peptide" evidence="1">
    <location>
        <begin position="1"/>
        <end position="19"/>
    </location>
</feature>
<sequence>MRIICLLLLLLAGFSSAQAQDKIYRKNGKLVEAQVLEIGTDEIKYKVFGQNDGPIYVLERDRISKIVYANGRTEKFEEGLSLTDPERYAGQAKQAIKFDFLGPLIGYTQIGYEKSTGVGRGYEATLAIIGAGKNQRVDFYDGNNYRLEKRNQFGLAASFGYKFSKLPTFLFSRNTRFTHLMQGSYLKPVVYLGNYSENRLAYKANQQYTLERQNITFGAIQAELGKQWVFGEKILLDTYFGLGYGFDNKERDSYYYDDGSAFNYLNARGGRSPGISVTWGIKLGLLLKDKKKEQE</sequence>
<accession>A0A1M5BBA5</accession>
<proteinExistence type="predicted"/>
<evidence type="ECO:0000256" key="1">
    <source>
        <dbReference type="SAM" id="SignalP"/>
    </source>
</evidence>
<dbReference type="Proteomes" id="UP000184368">
    <property type="component" value="Unassembled WGS sequence"/>
</dbReference>
<dbReference type="STRING" id="1302690.BUE76_17125"/>